<comment type="caution">
    <text evidence="1">The sequence shown here is derived from an EMBL/GenBank/DDBJ whole genome shotgun (WGS) entry which is preliminary data.</text>
</comment>
<evidence type="ECO:0000313" key="2">
    <source>
        <dbReference type="Proteomes" id="UP000095392"/>
    </source>
</evidence>
<evidence type="ECO:0000313" key="1">
    <source>
        <dbReference type="EMBL" id="OES31425.1"/>
    </source>
</evidence>
<dbReference type="EMBL" id="MIPY01000014">
    <property type="protein sequence ID" value="OES31425.1"/>
    <property type="molecule type" value="Genomic_DNA"/>
</dbReference>
<gene>
    <name evidence="1" type="ORF">BFV95_2354</name>
</gene>
<dbReference type="AlphaFoldDB" id="A0AB36FUW3"/>
<organism evidence="1 2">
    <name type="scientific">Alteromonas macleodii</name>
    <name type="common">Pseudoalteromonas macleodii</name>
    <dbReference type="NCBI Taxonomy" id="28108"/>
    <lineage>
        <taxon>Bacteria</taxon>
        <taxon>Pseudomonadati</taxon>
        <taxon>Pseudomonadota</taxon>
        <taxon>Gammaproteobacteria</taxon>
        <taxon>Alteromonadales</taxon>
        <taxon>Alteromonadaceae</taxon>
        <taxon>Alteromonas/Salinimonas group</taxon>
        <taxon>Alteromonas</taxon>
    </lineage>
</organism>
<dbReference type="Proteomes" id="UP000095392">
    <property type="component" value="Unassembled WGS sequence"/>
</dbReference>
<keyword evidence="2" id="KW-1185">Reference proteome</keyword>
<proteinExistence type="predicted"/>
<accession>A0AB36FUW3</accession>
<sequence>MLTFNQHTKENSDISLIDILNEYASCETIHCQTSVRFLHVANKI</sequence>
<name>A0AB36FUW3_ALTMA</name>
<reference evidence="1 2" key="1">
    <citation type="submission" date="2016-09" db="EMBL/GenBank/DDBJ databases">
        <title>Draft Genome Sequence of four Alteromonas macleodii strains isolated from copper coupons and grown long-term at elevated copper levels.</title>
        <authorList>
            <person name="Cusick K."/>
            <person name="Dale J."/>
            <person name="Little B."/>
            <person name="Biffinger J."/>
        </authorList>
    </citation>
    <scope>NUCLEOTIDE SEQUENCE [LARGE SCALE GENOMIC DNA]</scope>
    <source>
        <strain evidence="1 2">KCP01</strain>
    </source>
</reference>
<protein>
    <submittedName>
        <fullName evidence="1">Uncharacterized protein</fullName>
    </submittedName>
</protein>